<keyword evidence="3" id="KW-1185">Reference proteome</keyword>
<protein>
    <submittedName>
        <fullName evidence="2">Uncharacterized protein</fullName>
    </submittedName>
</protein>
<accession>A0A7D9LPG0</accession>
<feature type="compositionally biased region" description="Basic and acidic residues" evidence="1">
    <location>
        <begin position="81"/>
        <end position="91"/>
    </location>
</feature>
<organism evidence="2 3">
    <name type="scientific">Paramuricea clavata</name>
    <name type="common">Red gorgonian</name>
    <name type="synonym">Violescent sea-whip</name>
    <dbReference type="NCBI Taxonomy" id="317549"/>
    <lineage>
        <taxon>Eukaryota</taxon>
        <taxon>Metazoa</taxon>
        <taxon>Cnidaria</taxon>
        <taxon>Anthozoa</taxon>
        <taxon>Octocorallia</taxon>
        <taxon>Malacalcyonacea</taxon>
        <taxon>Plexauridae</taxon>
        <taxon>Paramuricea</taxon>
    </lineage>
</organism>
<evidence type="ECO:0000256" key="1">
    <source>
        <dbReference type="SAM" id="MobiDB-lite"/>
    </source>
</evidence>
<gene>
    <name evidence="2" type="ORF">PACLA_8A073874</name>
</gene>
<feature type="compositionally biased region" description="Polar residues" evidence="1">
    <location>
        <begin position="168"/>
        <end position="182"/>
    </location>
</feature>
<feature type="compositionally biased region" description="Basic and acidic residues" evidence="1">
    <location>
        <begin position="108"/>
        <end position="139"/>
    </location>
</feature>
<feature type="region of interest" description="Disordered" evidence="1">
    <location>
        <begin position="81"/>
        <end position="182"/>
    </location>
</feature>
<dbReference type="Proteomes" id="UP001152795">
    <property type="component" value="Unassembled WGS sequence"/>
</dbReference>
<evidence type="ECO:0000313" key="3">
    <source>
        <dbReference type="Proteomes" id="UP001152795"/>
    </source>
</evidence>
<comment type="caution">
    <text evidence="2">The sequence shown here is derived from an EMBL/GenBank/DDBJ whole genome shotgun (WGS) entry which is preliminary data.</text>
</comment>
<reference evidence="2" key="1">
    <citation type="submission" date="2020-04" db="EMBL/GenBank/DDBJ databases">
        <authorList>
            <person name="Alioto T."/>
            <person name="Alioto T."/>
            <person name="Gomez Garrido J."/>
        </authorList>
    </citation>
    <scope>NUCLEOTIDE SEQUENCE</scope>
    <source>
        <strain evidence="2">A484AB</strain>
    </source>
</reference>
<sequence>MAEKGVVTSKSKKPMIWTEQHNEMLIREMFLFEPWKYRKGSPQRGNVWEQISASLNDLDDPKFDVTQKSVRDHYNLLEKQQKKRLRDEEKASGISPDQSEFEDAMEDIIERFMGKDEEDQKKDSEKKEKCEADASKILEMRQSAMESLAESKKRKGGDQGEKRKRKMSNGSDTTAYLQQRYQMDSELKREELKLKQEELNERKAQQDSFITQQGALTNVLKDTISAQQRQQEQLIQQMQVQNAALIALMQNIANKN</sequence>
<evidence type="ECO:0000313" key="2">
    <source>
        <dbReference type="EMBL" id="CAB4036419.1"/>
    </source>
</evidence>
<dbReference type="PANTHER" id="PTHR33309:SF1">
    <property type="entry name" value="MYB_SANT-LIKE DNA-BINDING DOMAIN-CONTAINING PROTEIN"/>
    <property type="match status" value="1"/>
</dbReference>
<dbReference type="EMBL" id="CACRXK020022015">
    <property type="protein sequence ID" value="CAB4036419.1"/>
    <property type="molecule type" value="Genomic_DNA"/>
</dbReference>
<name>A0A7D9LPG0_PARCT</name>
<dbReference type="PANTHER" id="PTHR33309">
    <property type="entry name" value="KERATIN, ULTRA HIGH-SULFUR MATRIX PROTEIN-LIKE"/>
    <property type="match status" value="1"/>
</dbReference>
<dbReference type="AlphaFoldDB" id="A0A7D9LPG0"/>
<proteinExistence type="predicted"/>
<dbReference type="OrthoDB" id="5984727at2759"/>